<evidence type="ECO:0000256" key="9">
    <source>
        <dbReference type="ARBA" id="ARBA00023004"/>
    </source>
</evidence>
<comment type="caution">
    <text evidence="16">The sequence shown here is derived from an EMBL/GenBank/DDBJ whole genome shotgun (WGS) entry which is preliminary data.</text>
</comment>
<keyword evidence="6" id="KW-0808">Transferase</keyword>
<evidence type="ECO:0000256" key="7">
    <source>
        <dbReference type="ARBA" id="ARBA00022691"/>
    </source>
</evidence>
<comment type="cofactor">
    <cofactor evidence="1">
        <name>[4Fe-4S] cluster</name>
        <dbReference type="ChEBI" id="CHEBI:49883"/>
    </cofactor>
</comment>
<evidence type="ECO:0000256" key="2">
    <source>
        <dbReference type="ARBA" id="ARBA00005156"/>
    </source>
</evidence>
<dbReference type="OrthoDB" id="1649088at2759"/>
<evidence type="ECO:0000313" key="16">
    <source>
        <dbReference type="EMBL" id="KAF4984641.1"/>
    </source>
</evidence>
<comment type="similarity">
    <text evidence="3">Belongs to the DPH1/DPH2 family. DPH1 subfamily.</text>
</comment>
<dbReference type="InterPro" id="IPR016435">
    <property type="entry name" value="DPH1/DPH2"/>
</dbReference>
<evidence type="ECO:0000256" key="5">
    <source>
        <dbReference type="ARBA" id="ARBA00021915"/>
    </source>
</evidence>
<evidence type="ECO:0000256" key="10">
    <source>
        <dbReference type="ARBA" id="ARBA00023014"/>
    </source>
</evidence>
<dbReference type="EC" id="2.5.1.108" evidence="4"/>
<organism evidence="16 17">
    <name type="scientific">Fusarium zealandicum</name>
    <dbReference type="NCBI Taxonomy" id="1053134"/>
    <lineage>
        <taxon>Eukaryota</taxon>
        <taxon>Fungi</taxon>
        <taxon>Dikarya</taxon>
        <taxon>Ascomycota</taxon>
        <taxon>Pezizomycotina</taxon>
        <taxon>Sordariomycetes</taxon>
        <taxon>Hypocreomycetidae</taxon>
        <taxon>Hypocreales</taxon>
        <taxon>Nectriaceae</taxon>
        <taxon>Fusarium</taxon>
        <taxon>Fusarium staphyleae species complex</taxon>
    </lineage>
</organism>
<keyword evidence="7" id="KW-0949">S-adenosyl-L-methionine</keyword>
<feature type="compositionally biased region" description="Low complexity" evidence="15">
    <location>
        <begin position="26"/>
        <end position="38"/>
    </location>
</feature>
<feature type="region of interest" description="Disordered" evidence="15">
    <location>
        <begin position="1"/>
        <end position="88"/>
    </location>
</feature>
<dbReference type="PANTHER" id="PTHR10762:SF1">
    <property type="entry name" value="2-(3-AMINO-3-CARBOXYPROPYL)HISTIDINE SYNTHASE SUBUNIT 1"/>
    <property type="match status" value="1"/>
</dbReference>
<dbReference type="GO" id="GO:0090560">
    <property type="term" value="F:2-(3-amino-3-carboxypropyl)histidine synthase activity"/>
    <property type="evidence" value="ECO:0007669"/>
    <property type="project" value="UniProtKB-EC"/>
</dbReference>
<evidence type="ECO:0000256" key="11">
    <source>
        <dbReference type="ARBA" id="ARBA00031690"/>
    </source>
</evidence>
<evidence type="ECO:0000256" key="12">
    <source>
        <dbReference type="ARBA" id="ARBA00032574"/>
    </source>
</evidence>
<keyword evidence="17" id="KW-1185">Reference proteome</keyword>
<dbReference type="UniPathway" id="UPA00559"/>
<dbReference type="Gene3D" id="3.40.50.11860">
    <property type="entry name" value="Diphthamide synthesis DPH1/DPH2 domain 3"/>
    <property type="match status" value="1"/>
</dbReference>
<evidence type="ECO:0000256" key="3">
    <source>
        <dbReference type="ARBA" id="ARBA00010173"/>
    </source>
</evidence>
<dbReference type="GO" id="GO:0017183">
    <property type="term" value="P:protein histidyl modification to diphthamide"/>
    <property type="evidence" value="ECO:0007669"/>
    <property type="project" value="UniProtKB-UniPathway"/>
</dbReference>
<reference evidence="16" key="1">
    <citation type="journal article" date="2020" name="BMC Genomics">
        <title>Correction to: Identification and distribution of gene clusters required for synthesis of sphingolipid metabolism inhibitors in diverse species of the filamentous fungus Fusarium.</title>
        <authorList>
            <person name="Kim H.S."/>
            <person name="Lohmar J.M."/>
            <person name="Busman M."/>
            <person name="Brown D.W."/>
            <person name="Naumann T.A."/>
            <person name="Divon H.H."/>
            <person name="Lysoe E."/>
            <person name="Uhlig S."/>
            <person name="Proctor R.H."/>
        </authorList>
    </citation>
    <scope>NUCLEOTIDE SEQUENCE</scope>
    <source>
        <strain evidence="16">NRRL 22465</strain>
    </source>
</reference>
<dbReference type="EMBL" id="JABEYC010000009">
    <property type="protein sequence ID" value="KAF4984641.1"/>
    <property type="molecule type" value="Genomic_DNA"/>
</dbReference>
<evidence type="ECO:0000256" key="8">
    <source>
        <dbReference type="ARBA" id="ARBA00022723"/>
    </source>
</evidence>
<evidence type="ECO:0000256" key="4">
    <source>
        <dbReference type="ARBA" id="ARBA00012221"/>
    </source>
</evidence>
<sequence length="462" mass="50415">MEEDRRQTDLGTAADIEEAQLAQASPTPAVETETTPATQNGGPPLKQPKKRFVGRRAAAEAAAKNGASGAPGESGAVQTSKPRRGPRLLNQVPKEILEDPNLKSAMSLLPANYNFEIPKTIHRIRTSGATRVALQLPEGLLLFATTISDILTQFCPGIETLIMGDVTYGACCIDDYTARALGCDLLVHYAHSCLIPVDVTKIKTLYVFVDITIDASHLLASLERNFASGKTIAVVGTIQFNATIHGVKSSLERAGFRVVVPQIAPLSKGEILGCTSPRLKEEDQVDLILYLGDGRFHLESIMIHNPSIPAYRYDPYSRKLTRETYGHDEMQTLRRTAIHGARTARKWGLILGALGRQGNPHTLGLIERRLAARGIPVVHLLLSEIFPGKLALMADVECWVQVACPRLSIDWGYAFTRPLLTPYEALVALGEREDWGKSVYPMDYYGKDGLGRTRPLEVGGSG</sequence>
<dbReference type="Proteomes" id="UP000635477">
    <property type="component" value="Unassembled WGS sequence"/>
</dbReference>
<dbReference type="FunFam" id="3.40.50.11860:FF:000002">
    <property type="entry name" value="2-(3-amino-3-carboxypropyl)histidine synthase subunit 1"/>
    <property type="match status" value="1"/>
</dbReference>
<name>A0A8H4XR38_9HYPO</name>
<dbReference type="NCBIfam" id="TIGR00322">
    <property type="entry name" value="diphth2_R"/>
    <property type="match status" value="1"/>
</dbReference>
<dbReference type="InterPro" id="IPR042263">
    <property type="entry name" value="DPH1/DPH2_1"/>
</dbReference>
<keyword evidence="10" id="KW-0411">Iron-sulfur</keyword>
<evidence type="ECO:0000256" key="6">
    <source>
        <dbReference type="ARBA" id="ARBA00022679"/>
    </source>
</evidence>
<dbReference type="Gene3D" id="3.40.50.11840">
    <property type="entry name" value="Diphthamide synthesis DPH1/DPH2 domain 1"/>
    <property type="match status" value="1"/>
</dbReference>
<feature type="compositionally biased region" description="Low complexity" evidence="15">
    <location>
        <begin position="59"/>
        <end position="71"/>
    </location>
</feature>
<dbReference type="InterPro" id="IPR042264">
    <property type="entry name" value="DPH1/DPH2_2"/>
</dbReference>
<comment type="catalytic activity">
    <reaction evidence="14">
        <text>L-histidyl-[translation elongation factor 2] + S-adenosyl-L-methionine = 2-[(3S)-amino-3-carboxypropyl]-L-histidyl-[translation elongation factor 2] + S-methyl-5'-thioadenosine + H(+)</text>
        <dbReference type="Rhea" id="RHEA:36783"/>
        <dbReference type="Rhea" id="RHEA-COMP:9748"/>
        <dbReference type="Rhea" id="RHEA-COMP:9749"/>
        <dbReference type="ChEBI" id="CHEBI:15378"/>
        <dbReference type="ChEBI" id="CHEBI:17509"/>
        <dbReference type="ChEBI" id="CHEBI:29979"/>
        <dbReference type="ChEBI" id="CHEBI:59789"/>
        <dbReference type="ChEBI" id="CHEBI:73995"/>
        <dbReference type="EC" id="2.5.1.108"/>
    </reaction>
</comment>
<evidence type="ECO:0000256" key="13">
    <source>
        <dbReference type="ARBA" id="ARBA00032789"/>
    </source>
</evidence>
<reference evidence="16" key="2">
    <citation type="submission" date="2020-05" db="EMBL/GenBank/DDBJ databases">
        <authorList>
            <person name="Kim H.-S."/>
            <person name="Proctor R.H."/>
            <person name="Brown D.W."/>
        </authorList>
    </citation>
    <scope>NUCLEOTIDE SEQUENCE</scope>
    <source>
        <strain evidence="16">NRRL 22465</strain>
    </source>
</reference>
<evidence type="ECO:0000313" key="17">
    <source>
        <dbReference type="Proteomes" id="UP000635477"/>
    </source>
</evidence>
<evidence type="ECO:0000256" key="1">
    <source>
        <dbReference type="ARBA" id="ARBA00001966"/>
    </source>
</evidence>
<keyword evidence="9" id="KW-0408">Iron</keyword>
<protein>
    <recommendedName>
        <fullName evidence="5">2-(3-amino-3-carboxypropyl)histidine synthase subunit 1</fullName>
        <ecNumber evidence="4">2.5.1.108</ecNumber>
    </recommendedName>
    <alternativeName>
        <fullName evidence="12">Diphthamide biosynthesis protein 1</fullName>
    </alternativeName>
    <alternativeName>
        <fullName evidence="13">Diphtheria toxin resistance protein 1</fullName>
    </alternativeName>
    <alternativeName>
        <fullName evidence="11">S-adenosyl-L-methionine:L-histidine 3-amino-3-carboxypropyltransferase 1</fullName>
    </alternativeName>
</protein>
<accession>A0A8H4XR38</accession>
<dbReference type="GO" id="GO:0051536">
    <property type="term" value="F:iron-sulfur cluster binding"/>
    <property type="evidence" value="ECO:0007669"/>
    <property type="project" value="UniProtKB-KW"/>
</dbReference>
<dbReference type="Gene3D" id="3.40.50.11850">
    <property type="entry name" value="Diphthamide synthesis DPH1/DPH2 domain 2"/>
    <property type="match status" value="1"/>
</dbReference>
<proteinExistence type="inferred from homology"/>
<dbReference type="InterPro" id="IPR042265">
    <property type="entry name" value="DPH1/DPH2_3"/>
</dbReference>
<dbReference type="AlphaFoldDB" id="A0A8H4XR38"/>
<gene>
    <name evidence="16" type="ORF">FZEAL_217</name>
</gene>
<comment type="pathway">
    <text evidence="2">Protein modification; peptidyl-diphthamide biosynthesis.</text>
</comment>
<dbReference type="SFLD" id="SFLDS00032">
    <property type="entry name" value="Radical_SAM_3-amino-3-carboxyp"/>
    <property type="match status" value="1"/>
</dbReference>
<keyword evidence="8" id="KW-0479">Metal-binding</keyword>
<dbReference type="GO" id="GO:0046872">
    <property type="term" value="F:metal ion binding"/>
    <property type="evidence" value="ECO:0007669"/>
    <property type="project" value="UniProtKB-KW"/>
</dbReference>
<dbReference type="FunFam" id="3.40.50.11850:FF:000001">
    <property type="entry name" value="2-(3-amino-3-carboxypropyl)histidine synthase subunit 1"/>
    <property type="match status" value="1"/>
</dbReference>
<dbReference type="PANTHER" id="PTHR10762">
    <property type="entry name" value="DIPHTHAMIDE BIOSYNTHESIS PROTEIN"/>
    <property type="match status" value="1"/>
</dbReference>
<evidence type="ECO:0000256" key="15">
    <source>
        <dbReference type="SAM" id="MobiDB-lite"/>
    </source>
</evidence>
<dbReference type="Pfam" id="PF01866">
    <property type="entry name" value="Diphthamide_syn"/>
    <property type="match status" value="1"/>
</dbReference>
<evidence type="ECO:0000256" key="14">
    <source>
        <dbReference type="ARBA" id="ARBA00048403"/>
    </source>
</evidence>
<dbReference type="FunFam" id="3.40.50.11840:FF:000001">
    <property type="entry name" value="2-(3-amino-3-carboxypropyl)histidine synthase subunit 1"/>
    <property type="match status" value="1"/>
</dbReference>